<gene>
    <name evidence="2" type="ORF">FPZ52_11945</name>
</gene>
<dbReference type="Proteomes" id="UP000318483">
    <property type="component" value="Plasmid unnamed1"/>
</dbReference>
<keyword evidence="1" id="KW-0472">Membrane</keyword>
<sequence>MIDLVGFINPHTAIFWFVFGAALIVLEILLPSFLALGFGIGAWIVAVVLYFLDPAEGSAPFIFMSWALLSAAVWIVLRKIFRNRAADEDPYDGDINEY</sequence>
<keyword evidence="1" id="KW-1133">Transmembrane helix</keyword>
<keyword evidence="2" id="KW-0614">Plasmid</keyword>
<evidence type="ECO:0000313" key="3">
    <source>
        <dbReference type="Proteomes" id="UP000318483"/>
    </source>
</evidence>
<protein>
    <recommendedName>
        <fullName evidence="4">NfeD-like partner-binding protein</fullName>
    </recommendedName>
</protein>
<keyword evidence="1" id="KW-0812">Transmembrane</keyword>
<feature type="transmembrane region" description="Helical" evidence="1">
    <location>
        <begin position="33"/>
        <end position="52"/>
    </location>
</feature>
<dbReference type="EMBL" id="CP042262">
    <property type="protein sequence ID" value="QDY70422.1"/>
    <property type="molecule type" value="Genomic_DNA"/>
</dbReference>
<organism evidence="2 3">
    <name type="scientific">Qingshengfaniella alkalisoli</name>
    <dbReference type="NCBI Taxonomy" id="2599296"/>
    <lineage>
        <taxon>Bacteria</taxon>
        <taxon>Pseudomonadati</taxon>
        <taxon>Pseudomonadota</taxon>
        <taxon>Alphaproteobacteria</taxon>
        <taxon>Rhodobacterales</taxon>
        <taxon>Paracoccaceae</taxon>
        <taxon>Qingshengfaniella</taxon>
    </lineage>
</organism>
<feature type="transmembrane region" description="Helical" evidence="1">
    <location>
        <begin position="58"/>
        <end position="77"/>
    </location>
</feature>
<name>A0A5B8IW91_9RHOB</name>
<reference evidence="2 3" key="1">
    <citation type="submission" date="2019-07" db="EMBL/GenBank/DDBJ databases">
        <title>Litoreibacter alkalisoli sp. nov., isolated from saline-alkaline soil.</title>
        <authorList>
            <person name="Wang S."/>
            <person name="Xu L."/>
            <person name="Xing Y.-T."/>
            <person name="Sun J.-Q."/>
        </authorList>
    </citation>
    <scope>NUCLEOTIDE SEQUENCE [LARGE SCALE GENOMIC DNA]</scope>
    <source>
        <strain evidence="2 3">LN3S51</strain>
        <plasmid evidence="2 3">unnamed1</plasmid>
    </source>
</reference>
<keyword evidence="3" id="KW-1185">Reference proteome</keyword>
<feature type="transmembrane region" description="Helical" evidence="1">
    <location>
        <begin position="6"/>
        <end position="26"/>
    </location>
</feature>
<evidence type="ECO:0000256" key="1">
    <source>
        <dbReference type="SAM" id="Phobius"/>
    </source>
</evidence>
<evidence type="ECO:0008006" key="4">
    <source>
        <dbReference type="Google" id="ProtNLM"/>
    </source>
</evidence>
<geneLocation type="plasmid" evidence="2 3">
    <name>unnamed1</name>
</geneLocation>
<dbReference type="OrthoDB" id="7745385at2"/>
<dbReference type="AlphaFoldDB" id="A0A5B8IW91"/>
<proteinExistence type="predicted"/>
<dbReference type="RefSeq" id="WP_146365840.1">
    <property type="nucleotide sequence ID" value="NZ_CP042262.1"/>
</dbReference>
<evidence type="ECO:0000313" key="2">
    <source>
        <dbReference type="EMBL" id="QDY70422.1"/>
    </source>
</evidence>
<accession>A0A5B8IW91</accession>
<dbReference type="KEGG" id="lit:FPZ52_11945"/>